<dbReference type="SFLD" id="SFLDF00009">
    <property type="entry name" value="o-succinylbenzoate_synthase"/>
    <property type="match status" value="1"/>
</dbReference>
<evidence type="ECO:0000313" key="11">
    <source>
        <dbReference type="EMBL" id="CDF84964.1"/>
    </source>
</evidence>
<dbReference type="PROSITE" id="PS00909">
    <property type="entry name" value="MR_MLE_2"/>
    <property type="match status" value="1"/>
</dbReference>
<reference evidence="11 12" key="1">
    <citation type="submission" date="2013-03" db="EMBL/GenBank/DDBJ databases">
        <authorList>
            <person name="Linke B."/>
        </authorList>
    </citation>
    <scope>NUCLEOTIDE SEQUENCE [LARGE SCALE GENOMIC DNA]</scope>
    <source>
        <strain evidence="11 12">B13</strain>
    </source>
</reference>
<dbReference type="GO" id="GO:0030145">
    <property type="term" value="F:manganese ion binding"/>
    <property type="evidence" value="ECO:0007669"/>
    <property type="project" value="InterPro"/>
</dbReference>
<evidence type="ECO:0000256" key="3">
    <source>
        <dbReference type="ARBA" id="ARBA00008031"/>
    </source>
</evidence>
<dbReference type="AlphaFoldDB" id="A0A024HJZ6"/>
<dbReference type="PROSITE" id="PS00908">
    <property type="entry name" value="MR_MLE_1"/>
    <property type="match status" value="1"/>
</dbReference>
<keyword evidence="7 11" id="KW-0413">Isomerase</keyword>
<evidence type="ECO:0000256" key="5">
    <source>
        <dbReference type="ARBA" id="ARBA00022797"/>
    </source>
</evidence>
<protein>
    <submittedName>
        <fullName evidence="11">Chloromuconate cycloisomerase</fullName>
        <ecNumber evidence="11">5.5.1.7</ecNumber>
    </submittedName>
</protein>
<dbReference type="OrthoDB" id="5596677at2"/>
<dbReference type="NCBIfam" id="TIGR02534">
    <property type="entry name" value="mucon_cyclo"/>
    <property type="match status" value="1"/>
</dbReference>
<dbReference type="InterPro" id="IPR029017">
    <property type="entry name" value="Enolase-like_N"/>
</dbReference>
<dbReference type="SFLD" id="SFLDG01258">
    <property type="entry name" value="(chloro)muconate_cycloisomeras"/>
    <property type="match status" value="1"/>
</dbReference>
<dbReference type="Proteomes" id="UP000025241">
    <property type="component" value="Chromosome I"/>
</dbReference>
<evidence type="ECO:0000313" key="10">
    <source>
        <dbReference type="EMBL" id="CDF84619.1"/>
    </source>
</evidence>
<dbReference type="GO" id="GO:0006518">
    <property type="term" value="P:peptide metabolic process"/>
    <property type="evidence" value="ECO:0007669"/>
    <property type="project" value="UniProtKB-ARBA"/>
</dbReference>
<evidence type="ECO:0000256" key="2">
    <source>
        <dbReference type="ARBA" id="ARBA00005211"/>
    </source>
</evidence>
<dbReference type="SMART" id="SM00922">
    <property type="entry name" value="MR_MLE"/>
    <property type="match status" value="1"/>
</dbReference>
<dbReference type="PANTHER" id="PTHR48073:SF2">
    <property type="entry name" value="O-SUCCINYLBENZOATE SYNTHASE"/>
    <property type="match status" value="1"/>
</dbReference>
<evidence type="ECO:0000256" key="8">
    <source>
        <dbReference type="PIRSR" id="PIRSR613370-1"/>
    </source>
</evidence>
<dbReference type="PATRIC" id="fig|1301098.3.peg.3290"/>
<dbReference type="KEGG" id="pkc:PKB_3623"/>
<comment type="pathway">
    <text evidence="2">Aromatic compound metabolism.</text>
</comment>
<dbReference type="InterPro" id="IPR013341">
    <property type="entry name" value="Mandelate_racemase_N_dom"/>
</dbReference>
<dbReference type="InterPro" id="IPR036849">
    <property type="entry name" value="Enolase-like_C_sf"/>
</dbReference>
<dbReference type="EC" id="5.5.1.7" evidence="11"/>
<dbReference type="STRING" id="1301098.PKB_3274"/>
<sequence length="370" mass="39775">MKIEAIDVTLVDVPASRPIQMSFTTVQKQSYAIVQIRAGGLVGIGEGSSVGGPTWSSECAETIKVIIETYLAPLLIGKDATNLRELQHLMERAVTGNYSAKAAIDVALHDLKARSLNLPLSDLIGGAIQQGIPIAWTLASGDTQRDIAIAEEMIERRRHNRFKIKLGVRSPADDLRHIEKIIERVGDRAAVRVDINQAWDENTASVWIPRLEAAGVELVEQPVARSNFDALRRLSADNGVAILADESLSSLASAFELARHHCVDAFSLKLCNMGGVANTLKVAAIAEASGIASYGGTMLDSSIGTAAALHVYATLPTMPFGCELLGPWVLADTLTQTQLEIKDFEIRLPSGPGLGVDIDPDKLRHFTRAG</sequence>
<evidence type="ECO:0000256" key="7">
    <source>
        <dbReference type="ARBA" id="ARBA00023235"/>
    </source>
</evidence>
<dbReference type="SUPFAM" id="SSF54826">
    <property type="entry name" value="Enolase N-terminal domain-like"/>
    <property type="match status" value="1"/>
</dbReference>
<accession>A0A024HJZ6</accession>
<dbReference type="GO" id="GO:0018850">
    <property type="term" value="F:chloromuconate cycloisomerase activity"/>
    <property type="evidence" value="ECO:0007669"/>
    <property type="project" value="UniProtKB-EC"/>
</dbReference>
<evidence type="ECO:0000256" key="4">
    <source>
        <dbReference type="ARBA" id="ARBA00022723"/>
    </source>
</evidence>
<dbReference type="SUPFAM" id="SSF51604">
    <property type="entry name" value="Enolase C-terminal domain-like"/>
    <property type="match status" value="1"/>
</dbReference>
<comment type="cofactor">
    <cofactor evidence="1">
        <name>Mn(2+)</name>
        <dbReference type="ChEBI" id="CHEBI:29035"/>
    </cofactor>
</comment>
<dbReference type="Pfam" id="PF13378">
    <property type="entry name" value="MR_MLE_C"/>
    <property type="match status" value="1"/>
</dbReference>
<comment type="similarity">
    <text evidence="3">Belongs to the mandelate racemase/muconate lactonizing enzyme family.</text>
</comment>
<evidence type="ECO:0000256" key="1">
    <source>
        <dbReference type="ARBA" id="ARBA00001936"/>
    </source>
</evidence>
<dbReference type="InterPro" id="IPR013370">
    <property type="entry name" value="Chloromuconate_cycloisomerase"/>
</dbReference>
<dbReference type="InterPro" id="IPR013342">
    <property type="entry name" value="Mandelate_racemase_C"/>
</dbReference>
<proteinExistence type="inferred from homology"/>
<dbReference type="KEGG" id="pkc:PKB_3274"/>
<evidence type="ECO:0000256" key="6">
    <source>
        <dbReference type="ARBA" id="ARBA00023211"/>
    </source>
</evidence>
<dbReference type="Gene3D" id="3.30.390.10">
    <property type="entry name" value="Enolase-like, N-terminal domain"/>
    <property type="match status" value="1"/>
</dbReference>
<dbReference type="Pfam" id="PF02746">
    <property type="entry name" value="MR_MLE_N"/>
    <property type="match status" value="1"/>
</dbReference>
<dbReference type="InterPro" id="IPR029065">
    <property type="entry name" value="Enolase_C-like"/>
</dbReference>
<dbReference type="eggNOG" id="COG4948">
    <property type="taxonomic scope" value="Bacteria"/>
</dbReference>
<dbReference type="SFLD" id="SFLDS00001">
    <property type="entry name" value="Enolase"/>
    <property type="match status" value="1"/>
</dbReference>
<dbReference type="InterPro" id="IPR018110">
    <property type="entry name" value="Mandel_Rmase/mucon_lact_enz_CS"/>
</dbReference>
<reference evidence="11 12" key="2">
    <citation type="submission" date="2014-05" db="EMBL/GenBank/DDBJ databases">
        <title>Genome sequence of the 3-chlorobenzoate degrading bacterium Pseudomonas knackmussii B13 shows multiple evidence for horizontal gene transfer.</title>
        <authorList>
            <person name="Miyazaki R."/>
            <person name="Bertelli C."/>
            <person name="Falquet L."/>
            <person name="Robinson-Rechavi M."/>
            <person name="Gharib W."/>
            <person name="Roy S."/>
            <person name="Van der Meer J.R."/>
        </authorList>
    </citation>
    <scope>NUCLEOTIDE SEQUENCE [LARGE SCALE GENOMIC DNA]</scope>
    <source>
        <strain evidence="11 12">B13</strain>
    </source>
</reference>
<dbReference type="HOGENOM" id="CLU_030273_4_5_6"/>
<evidence type="ECO:0000313" key="12">
    <source>
        <dbReference type="Proteomes" id="UP000025241"/>
    </source>
</evidence>
<dbReference type="Gene3D" id="3.20.20.120">
    <property type="entry name" value="Enolase-like C-terminal domain"/>
    <property type="match status" value="1"/>
</dbReference>
<dbReference type="RefSeq" id="WP_011489354.1">
    <property type="nucleotide sequence ID" value="NZ_HG322950.1"/>
</dbReference>
<dbReference type="EMBL" id="HG322950">
    <property type="protein sequence ID" value="CDF84619.1"/>
    <property type="molecule type" value="Genomic_DNA"/>
</dbReference>
<keyword evidence="5" id="KW-0058">Aromatic hydrocarbons catabolism</keyword>
<dbReference type="GO" id="GO:0009063">
    <property type="term" value="P:amino acid catabolic process"/>
    <property type="evidence" value="ECO:0007669"/>
    <property type="project" value="InterPro"/>
</dbReference>
<dbReference type="PANTHER" id="PTHR48073">
    <property type="entry name" value="O-SUCCINYLBENZOATE SYNTHASE-RELATED"/>
    <property type="match status" value="1"/>
</dbReference>
<keyword evidence="4" id="KW-0479">Metal-binding</keyword>
<name>A0A024HJZ6_PSEKB</name>
<dbReference type="EMBL" id="HG322950">
    <property type="protein sequence ID" value="CDF84964.1"/>
    <property type="molecule type" value="Genomic_DNA"/>
</dbReference>
<gene>
    <name evidence="11" type="primary">clcb3</name>
    <name evidence="10" type="synonym">clcb1</name>
    <name evidence="10" type="ORF">PKB_3274</name>
    <name evidence="11" type="ORF">PKB_3623</name>
</gene>
<keyword evidence="6" id="KW-0464">Manganese</keyword>
<feature type="active site" description="Proton donor" evidence="8">
    <location>
        <position position="323"/>
    </location>
</feature>
<dbReference type="GO" id="GO:0018849">
    <property type="term" value="F:muconate cycloisomerase activity"/>
    <property type="evidence" value="ECO:0007669"/>
    <property type="project" value="InterPro"/>
</dbReference>
<feature type="domain" description="Mandelate racemase/muconate lactonizing enzyme C-terminal" evidence="9">
    <location>
        <begin position="143"/>
        <end position="241"/>
    </location>
</feature>
<dbReference type="GO" id="GO:0016854">
    <property type="term" value="F:racemase and epimerase activity"/>
    <property type="evidence" value="ECO:0007669"/>
    <property type="project" value="UniProtKB-ARBA"/>
</dbReference>
<dbReference type="SFLD" id="SFLDG00180">
    <property type="entry name" value="muconate_cycloisomerase"/>
    <property type="match status" value="1"/>
</dbReference>
<dbReference type="CDD" id="cd03318">
    <property type="entry name" value="MLE"/>
    <property type="match status" value="1"/>
</dbReference>
<evidence type="ECO:0000259" key="9">
    <source>
        <dbReference type="SMART" id="SM00922"/>
    </source>
</evidence>
<organism evidence="11 12">
    <name type="scientific">Pseudomonas knackmussii (strain DSM 6978 / CCUG 54928 / LMG 23759 / B13)</name>
    <dbReference type="NCBI Taxonomy" id="1301098"/>
    <lineage>
        <taxon>Bacteria</taxon>
        <taxon>Pseudomonadati</taxon>
        <taxon>Pseudomonadota</taxon>
        <taxon>Gammaproteobacteria</taxon>
        <taxon>Pseudomonadales</taxon>
        <taxon>Pseudomonadaceae</taxon>
        <taxon>Pseudomonas</taxon>
    </lineage>
</organism>
<feature type="active site" description="Proton acceptor" evidence="8">
    <location>
        <position position="165"/>
    </location>
</feature>
<keyword evidence="12" id="KW-1185">Reference proteome</keyword>